<evidence type="ECO:0000313" key="1">
    <source>
        <dbReference type="EMBL" id="KMO86070.1"/>
    </source>
</evidence>
<dbReference type="InterPro" id="IPR038666">
    <property type="entry name" value="SSP1_head-tail_sf"/>
</dbReference>
<dbReference type="Pfam" id="PF05521">
    <property type="entry name" value="Phage_HCP"/>
    <property type="match status" value="1"/>
</dbReference>
<reference evidence="1 2" key="1">
    <citation type="submission" date="2015-06" db="EMBL/GenBank/DDBJ databases">
        <title>Draft genome sequence of beer spoilage bacterium Megasphaera cerevisiae type strain 20462.</title>
        <authorList>
            <person name="Kutumbaka K."/>
            <person name="Pasmowitz J."/>
            <person name="Mategko J."/>
            <person name="Reyes D."/>
            <person name="Friedrich A."/>
            <person name="Han S."/>
            <person name="Martens-Habbena W."/>
            <person name="Neal-McKinney J."/>
            <person name="Janagama H.K."/>
            <person name="Nadala C."/>
            <person name="Samadpour M."/>
        </authorList>
    </citation>
    <scope>NUCLEOTIDE SEQUENCE [LARGE SCALE GENOMIC DNA]</scope>
    <source>
        <strain evidence="1 2">DSM 20462</strain>
    </source>
</reference>
<dbReference type="Proteomes" id="UP000036503">
    <property type="component" value="Unassembled WGS sequence"/>
</dbReference>
<evidence type="ECO:0000313" key="2">
    <source>
        <dbReference type="Proteomes" id="UP000036503"/>
    </source>
</evidence>
<dbReference type="EMBL" id="LEKT01000034">
    <property type="protein sequence ID" value="KMO86070.1"/>
    <property type="molecule type" value="Genomic_DNA"/>
</dbReference>
<dbReference type="AlphaFoldDB" id="A0A0J6WRJ3"/>
<proteinExistence type="predicted"/>
<sequence>MNPGTLDRKVQFIRYQDVDNEVGADSQKPVVIFSTWARIEPARGREYYEAQRVKDANPFKITIRYHTNVDDSMTIEYHQQQYDIQTITDPYMAHEVLEIYCTQKTRGVSHVG</sequence>
<gene>
    <name evidence="1" type="ORF">AB840_10030</name>
</gene>
<evidence type="ECO:0008006" key="3">
    <source>
        <dbReference type="Google" id="ProtNLM"/>
    </source>
</evidence>
<keyword evidence="2" id="KW-1185">Reference proteome</keyword>
<comment type="caution">
    <text evidence="1">The sequence shown here is derived from an EMBL/GenBank/DDBJ whole genome shotgun (WGS) entry which is preliminary data.</text>
</comment>
<dbReference type="RefSeq" id="WP_048514705.1">
    <property type="nucleotide sequence ID" value="NZ_LEKT01000034.1"/>
</dbReference>
<dbReference type="PATRIC" id="fig|1122219.3.peg.1838"/>
<dbReference type="InParanoid" id="A0A0J6WRJ3"/>
<name>A0A0J6WRJ3_9FIRM</name>
<organism evidence="1 2">
    <name type="scientific">Megasphaera cerevisiae DSM 20462</name>
    <dbReference type="NCBI Taxonomy" id="1122219"/>
    <lineage>
        <taxon>Bacteria</taxon>
        <taxon>Bacillati</taxon>
        <taxon>Bacillota</taxon>
        <taxon>Negativicutes</taxon>
        <taxon>Veillonellales</taxon>
        <taxon>Veillonellaceae</taxon>
        <taxon>Megasphaera</taxon>
    </lineage>
</organism>
<dbReference type="Gene3D" id="2.40.10.270">
    <property type="entry name" value="Bacteriophage SPP1 head-tail adaptor protein"/>
    <property type="match status" value="1"/>
</dbReference>
<protein>
    <recommendedName>
        <fullName evidence="3">Head-tail adaptor protein</fullName>
    </recommendedName>
</protein>
<dbReference type="OrthoDB" id="9808209at2"/>
<dbReference type="InterPro" id="IPR008767">
    <property type="entry name" value="Phage_SPP1_head-tail_adaptor"/>
</dbReference>
<accession>A0A0J6WRJ3</accession>
<dbReference type="NCBIfam" id="TIGR01563">
    <property type="entry name" value="gp16_SPP1"/>
    <property type="match status" value="1"/>
</dbReference>